<dbReference type="Proteomes" id="UP000297299">
    <property type="component" value="Unassembled WGS sequence"/>
</dbReference>
<proteinExistence type="predicted"/>
<feature type="compositionally biased region" description="Basic and acidic residues" evidence="1">
    <location>
        <begin position="184"/>
        <end position="201"/>
    </location>
</feature>
<evidence type="ECO:0000256" key="1">
    <source>
        <dbReference type="SAM" id="MobiDB-lite"/>
    </source>
</evidence>
<dbReference type="AlphaFoldDB" id="A0A4Y8CMR1"/>
<feature type="region of interest" description="Disordered" evidence="1">
    <location>
        <begin position="175"/>
        <end position="201"/>
    </location>
</feature>
<organism evidence="2 3">
    <name type="scientific">Botryotinia calthae</name>
    <dbReference type="NCBI Taxonomy" id="38488"/>
    <lineage>
        <taxon>Eukaryota</taxon>
        <taxon>Fungi</taxon>
        <taxon>Dikarya</taxon>
        <taxon>Ascomycota</taxon>
        <taxon>Pezizomycotina</taxon>
        <taxon>Leotiomycetes</taxon>
        <taxon>Helotiales</taxon>
        <taxon>Sclerotiniaceae</taxon>
        <taxon>Botryotinia</taxon>
    </lineage>
</organism>
<protein>
    <submittedName>
        <fullName evidence="2">Uncharacterized protein</fullName>
    </submittedName>
</protein>
<dbReference type="EMBL" id="PHWZ01000549">
    <property type="protein sequence ID" value="TEY36402.1"/>
    <property type="molecule type" value="Genomic_DNA"/>
</dbReference>
<sequence length="244" mass="27595">MMRSMESVAEKGLIKNANQFTFDSIKINSARDLIGNLHKFKLDSMETNNEGNLLEDTIGHIIEDPYSTNCLNLTKVTDQKNSELITELQNQELNMKLNSDTQIESKFDIKFENEFYSITKLETQEIASGKVFLDESEEHKSQDSIKDMCGEIVAAQEVIPENVAQSNFLSSTHIGFKKNSSRNRSQDDGQHGDIGTRIKQQRNEGSDLNKALLAVDKFASADALIENLRTAIVVYRGRSRKEQR</sequence>
<gene>
    <name evidence="2" type="ORF">BOTCAL_0551g00020</name>
</gene>
<reference evidence="2 3" key="1">
    <citation type="submission" date="2017-11" db="EMBL/GenBank/DDBJ databases">
        <title>Comparative genomics of Botrytis spp.</title>
        <authorList>
            <person name="Valero-Jimenez C.A."/>
            <person name="Tapia P."/>
            <person name="Veloso J."/>
            <person name="Silva-Moreno E."/>
            <person name="Staats M."/>
            <person name="Valdes J.H."/>
            <person name="Van Kan J.A.L."/>
        </authorList>
    </citation>
    <scope>NUCLEOTIDE SEQUENCE [LARGE SCALE GENOMIC DNA]</scope>
    <source>
        <strain evidence="2 3">MUCL2830</strain>
    </source>
</reference>
<name>A0A4Y8CMR1_9HELO</name>
<evidence type="ECO:0000313" key="2">
    <source>
        <dbReference type="EMBL" id="TEY36402.1"/>
    </source>
</evidence>
<keyword evidence="3" id="KW-1185">Reference proteome</keyword>
<dbReference type="OrthoDB" id="3502606at2759"/>
<accession>A0A4Y8CMR1</accession>
<dbReference type="STRING" id="38488.A0A4Y8CMR1"/>
<comment type="caution">
    <text evidence="2">The sequence shown here is derived from an EMBL/GenBank/DDBJ whole genome shotgun (WGS) entry which is preliminary data.</text>
</comment>
<evidence type="ECO:0000313" key="3">
    <source>
        <dbReference type="Proteomes" id="UP000297299"/>
    </source>
</evidence>